<reference evidence="7 8" key="1">
    <citation type="submission" date="2019-03" db="EMBL/GenBank/DDBJ databases">
        <title>Paraburkholderia sp. 4M-K11, isolated from subtropical forest soil.</title>
        <authorList>
            <person name="Gao Z.-H."/>
            <person name="Qiu L.-H."/>
        </authorList>
    </citation>
    <scope>NUCLEOTIDE SEQUENCE [LARGE SCALE GENOMIC DNA]</scope>
    <source>
        <strain evidence="7 8">4M-K11</strain>
    </source>
</reference>
<feature type="transmembrane region" description="Helical" evidence="6">
    <location>
        <begin position="95"/>
        <end position="115"/>
    </location>
</feature>
<feature type="transmembrane region" description="Helical" evidence="6">
    <location>
        <begin position="39"/>
        <end position="60"/>
    </location>
</feature>
<protein>
    <submittedName>
        <fullName evidence="7">Branched-chain amino acid ABC transporter permease</fullName>
    </submittedName>
</protein>
<keyword evidence="2" id="KW-1003">Cell membrane</keyword>
<dbReference type="PANTHER" id="PTHR30482:SF17">
    <property type="entry name" value="ABC TRANSPORTER ATP-BINDING PROTEIN"/>
    <property type="match status" value="1"/>
</dbReference>
<keyword evidence="5 6" id="KW-0472">Membrane</keyword>
<evidence type="ECO:0000256" key="3">
    <source>
        <dbReference type="ARBA" id="ARBA00022692"/>
    </source>
</evidence>
<dbReference type="AlphaFoldDB" id="A0A4V2ZZ69"/>
<evidence type="ECO:0000256" key="6">
    <source>
        <dbReference type="SAM" id="Phobius"/>
    </source>
</evidence>
<dbReference type="Proteomes" id="UP000295722">
    <property type="component" value="Unassembled WGS sequence"/>
</dbReference>
<evidence type="ECO:0000256" key="4">
    <source>
        <dbReference type="ARBA" id="ARBA00022989"/>
    </source>
</evidence>
<feature type="transmembrane region" description="Helical" evidence="6">
    <location>
        <begin position="204"/>
        <end position="223"/>
    </location>
</feature>
<gene>
    <name evidence="7" type="ORF">EYW47_13975</name>
</gene>
<dbReference type="OrthoDB" id="9034298at2"/>
<dbReference type="PANTHER" id="PTHR30482">
    <property type="entry name" value="HIGH-AFFINITY BRANCHED-CHAIN AMINO ACID TRANSPORT SYSTEM PERMEASE"/>
    <property type="match status" value="1"/>
</dbReference>
<feature type="transmembrane region" description="Helical" evidence="6">
    <location>
        <begin position="367"/>
        <end position="390"/>
    </location>
</feature>
<dbReference type="InterPro" id="IPR001851">
    <property type="entry name" value="ABC_transp_permease"/>
</dbReference>
<dbReference type="GO" id="GO:0015658">
    <property type="term" value="F:branched-chain amino acid transmembrane transporter activity"/>
    <property type="evidence" value="ECO:0007669"/>
    <property type="project" value="InterPro"/>
</dbReference>
<sequence>MDAAGRRLEPHAPAPRRLPRWFCWAASRWAASRWAAFRWAPWLGLVALLGLPPLVSAWLSPTGVPQGWLLACLAQAATMIVFALSYNLLLGETGLLSFGHAAPAGLGALVAAHLFNRYAIPLPLLPFVGGMAGAAVGVLIALVAARRAGTAFAMITLGLGELVAAAAWALPDWFGGEAGVAIDRTSGPAIVPVAAWTFGPDRQAYWVIAAWCLIACAAIYVLARAPFVRLANAVRDNPVRAAALGAPPARVRAMMIVLAAGFAGVAGTLTLINVELAAAESVGMMRSAAVLIATVTGGTASFFGPALGALVWVAFSVGVASVSRAWMLYVGLFFIVMVLVAPDGLAGLIARQRAALARHGWRRCGRYWAMAALAASCGAFALVLAVQWAYALRLGDDDPGAWLGTLSTHAAAGLAVAIVALSAVAAWTGCRARRAVRALERLDRLDQRKEAA</sequence>
<feature type="transmembrane region" description="Helical" evidence="6">
    <location>
        <begin position="253"/>
        <end position="276"/>
    </location>
</feature>
<dbReference type="InterPro" id="IPR043428">
    <property type="entry name" value="LivM-like"/>
</dbReference>
<dbReference type="EMBL" id="SMRP01000005">
    <property type="protein sequence ID" value="TDG23864.1"/>
    <property type="molecule type" value="Genomic_DNA"/>
</dbReference>
<evidence type="ECO:0000256" key="5">
    <source>
        <dbReference type="ARBA" id="ARBA00023136"/>
    </source>
</evidence>
<dbReference type="CDD" id="cd06581">
    <property type="entry name" value="TM_PBP1_LivM_like"/>
    <property type="match status" value="1"/>
</dbReference>
<feature type="transmembrane region" description="Helical" evidence="6">
    <location>
        <begin position="122"/>
        <end position="145"/>
    </location>
</feature>
<feature type="transmembrane region" description="Helical" evidence="6">
    <location>
        <begin position="326"/>
        <end position="346"/>
    </location>
</feature>
<keyword evidence="3 6" id="KW-0812">Transmembrane</keyword>
<evidence type="ECO:0000313" key="8">
    <source>
        <dbReference type="Proteomes" id="UP000295722"/>
    </source>
</evidence>
<feature type="transmembrane region" description="Helical" evidence="6">
    <location>
        <begin position="288"/>
        <end position="314"/>
    </location>
</feature>
<keyword evidence="8" id="KW-1185">Reference proteome</keyword>
<evidence type="ECO:0000256" key="2">
    <source>
        <dbReference type="ARBA" id="ARBA00022475"/>
    </source>
</evidence>
<comment type="caution">
    <text evidence="7">The sequence shown here is derived from an EMBL/GenBank/DDBJ whole genome shotgun (WGS) entry which is preliminary data.</text>
</comment>
<organism evidence="7 8">
    <name type="scientific">Paraburkholderia silviterrae</name>
    <dbReference type="NCBI Taxonomy" id="2528715"/>
    <lineage>
        <taxon>Bacteria</taxon>
        <taxon>Pseudomonadati</taxon>
        <taxon>Pseudomonadota</taxon>
        <taxon>Betaproteobacteria</taxon>
        <taxon>Burkholderiales</taxon>
        <taxon>Burkholderiaceae</taxon>
        <taxon>Paraburkholderia</taxon>
    </lineage>
</organism>
<feature type="transmembrane region" description="Helical" evidence="6">
    <location>
        <begin position="151"/>
        <end position="170"/>
    </location>
</feature>
<name>A0A4V2ZZ69_9BURK</name>
<keyword evidence="4 6" id="KW-1133">Transmembrane helix</keyword>
<comment type="subcellular location">
    <subcellularLocation>
        <location evidence="1">Cell membrane</location>
        <topology evidence="1">Multi-pass membrane protein</topology>
    </subcellularLocation>
</comment>
<dbReference type="Pfam" id="PF02653">
    <property type="entry name" value="BPD_transp_2"/>
    <property type="match status" value="1"/>
</dbReference>
<evidence type="ECO:0000256" key="1">
    <source>
        <dbReference type="ARBA" id="ARBA00004651"/>
    </source>
</evidence>
<dbReference type="GO" id="GO:0005886">
    <property type="term" value="C:plasma membrane"/>
    <property type="evidence" value="ECO:0007669"/>
    <property type="project" value="UniProtKB-SubCell"/>
</dbReference>
<evidence type="ECO:0000313" key="7">
    <source>
        <dbReference type="EMBL" id="TDG23864.1"/>
    </source>
</evidence>
<feature type="transmembrane region" description="Helical" evidence="6">
    <location>
        <begin position="67"/>
        <end position="89"/>
    </location>
</feature>
<feature type="transmembrane region" description="Helical" evidence="6">
    <location>
        <begin position="410"/>
        <end position="430"/>
    </location>
</feature>
<proteinExistence type="predicted"/>
<accession>A0A4V2ZZ69</accession>